<comment type="similarity">
    <text evidence="2">Belongs to the ammonia transporter channel (TC 1.A.11.2) family.</text>
</comment>
<dbReference type="InterPro" id="IPR024041">
    <property type="entry name" value="NH4_transpt_AmtB-like_dom"/>
</dbReference>
<evidence type="ECO:0000256" key="5">
    <source>
        <dbReference type="ARBA" id="ARBA00022989"/>
    </source>
</evidence>
<dbReference type="PROSITE" id="PS01219">
    <property type="entry name" value="AMMONIUM_TRANSP"/>
    <property type="match status" value="1"/>
</dbReference>
<feature type="transmembrane region" description="Helical" evidence="8">
    <location>
        <begin position="112"/>
        <end position="131"/>
    </location>
</feature>
<keyword evidence="6 8" id="KW-0472">Membrane</keyword>
<feature type="transmembrane region" description="Helical" evidence="8">
    <location>
        <begin position="42"/>
        <end position="60"/>
    </location>
</feature>
<keyword evidence="3" id="KW-0813">Transport</keyword>
<dbReference type="Proteomes" id="UP000887565">
    <property type="component" value="Unplaced"/>
</dbReference>
<sequence length="273" mass="29918">WTLFGFSLTFSEYGGPFIGDCSYCGATNLGLHCIPPTTMNSISFFIYQGMFATITSALMFGSSAERVRIMPAMIFMFVWTTVVYDPIAYWTWAKNGWLNKLGSLDYAGGTPVHIASGFAGLAKALVLGKRLDYDRNTEWKPHSLSNVFLGTAILWFGWFGFNGGRRRMLKHFLTKWRLQAYIIIPVIVDSIAHCNLITCIAASTGGLTWVLFDYRNARKLSALGFCSGAVAALVAITPGSGFVAPWSAIVVGFVAGIACNMGEQGKETKIKQH</sequence>
<evidence type="ECO:0000313" key="10">
    <source>
        <dbReference type="Proteomes" id="UP000887565"/>
    </source>
</evidence>
<proteinExistence type="inferred from homology"/>
<keyword evidence="5 8" id="KW-1133">Transmembrane helix</keyword>
<evidence type="ECO:0000256" key="2">
    <source>
        <dbReference type="ARBA" id="ARBA00005887"/>
    </source>
</evidence>
<feature type="transmembrane region" description="Helical" evidence="8">
    <location>
        <begin position="143"/>
        <end position="161"/>
    </location>
</feature>
<dbReference type="PANTHER" id="PTHR43029:SF10">
    <property type="entry name" value="AMMONIUM TRANSPORTER MEP2"/>
    <property type="match status" value="1"/>
</dbReference>
<reference evidence="11" key="1">
    <citation type="submission" date="2022-11" db="UniProtKB">
        <authorList>
            <consortium name="WormBaseParasite"/>
        </authorList>
    </citation>
    <scope>IDENTIFICATION</scope>
</reference>
<keyword evidence="10" id="KW-1185">Reference proteome</keyword>
<evidence type="ECO:0000259" key="9">
    <source>
        <dbReference type="Pfam" id="PF00909"/>
    </source>
</evidence>
<dbReference type="InterPro" id="IPR018047">
    <property type="entry name" value="Ammonium_transpt_CS"/>
</dbReference>
<evidence type="ECO:0000256" key="3">
    <source>
        <dbReference type="ARBA" id="ARBA00022448"/>
    </source>
</evidence>
<comment type="subcellular location">
    <subcellularLocation>
        <location evidence="1">Membrane</location>
        <topology evidence="1">Multi-pass membrane protein</topology>
    </subcellularLocation>
</comment>
<dbReference type="GO" id="GO:0005886">
    <property type="term" value="C:plasma membrane"/>
    <property type="evidence" value="ECO:0007669"/>
    <property type="project" value="TreeGrafter"/>
</dbReference>
<keyword evidence="4 8" id="KW-0812">Transmembrane</keyword>
<evidence type="ECO:0000256" key="8">
    <source>
        <dbReference type="SAM" id="Phobius"/>
    </source>
</evidence>
<dbReference type="Gene3D" id="1.10.3430.10">
    <property type="entry name" value="Ammonium transporter AmtB like domains"/>
    <property type="match status" value="1"/>
</dbReference>
<accession>A0A915JUB5</accession>
<dbReference type="AlphaFoldDB" id="A0A915JUB5"/>
<feature type="transmembrane region" description="Helical" evidence="8">
    <location>
        <begin position="72"/>
        <end position="92"/>
    </location>
</feature>
<evidence type="ECO:0000313" key="11">
    <source>
        <dbReference type="WBParaSite" id="nRc.2.0.1.t29856-RA"/>
    </source>
</evidence>
<feature type="domain" description="Ammonium transporter AmtB-like" evidence="9">
    <location>
        <begin position="1"/>
        <end position="267"/>
    </location>
</feature>
<keyword evidence="7" id="KW-0924">Ammonia transport</keyword>
<dbReference type="InterPro" id="IPR029020">
    <property type="entry name" value="Ammonium/urea_transptr"/>
</dbReference>
<protein>
    <submittedName>
        <fullName evidence="11">Ammonium transporter AmtB-like domain-containing protein</fullName>
    </submittedName>
</protein>
<evidence type="ECO:0000256" key="7">
    <source>
        <dbReference type="ARBA" id="ARBA00023177"/>
    </source>
</evidence>
<name>A0A915JUB5_ROMCU</name>
<feature type="transmembrane region" description="Helical" evidence="8">
    <location>
        <begin position="181"/>
        <end position="212"/>
    </location>
</feature>
<dbReference type="WBParaSite" id="nRc.2.0.1.t29856-RA">
    <property type="protein sequence ID" value="nRc.2.0.1.t29856-RA"/>
    <property type="gene ID" value="nRc.2.0.1.g29856"/>
</dbReference>
<dbReference type="GO" id="GO:0008519">
    <property type="term" value="F:ammonium channel activity"/>
    <property type="evidence" value="ECO:0007669"/>
    <property type="project" value="InterPro"/>
</dbReference>
<evidence type="ECO:0000256" key="6">
    <source>
        <dbReference type="ARBA" id="ARBA00023136"/>
    </source>
</evidence>
<dbReference type="OMA" id="LRIMIMQ"/>
<dbReference type="SUPFAM" id="SSF111352">
    <property type="entry name" value="Ammonium transporter"/>
    <property type="match status" value="1"/>
</dbReference>
<organism evidence="10 11">
    <name type="scientific">Romanomermis culicivorax</name>
    <name type="common">Nematode worm</name>
    <dbReference type="NCBI Taxonomy" id="13658"/>
    <lineage>
        <taxon>Eukaryota</taxon>
        <taxon>Metazoa</taxon>
        <taxon>Ecdysozoa</taxon>
        <taxon>Nematoda</taxon>
        <taxon>Enoplea</taxon>
        <taxon>Dorylaimia</taxon>
        <taxon>Mermithida</taxon>
        <taxon>Mermithoidea</taxon>
        <taxon>Mermithidae</taxon>
        <taxon>Romanomermis</taxon>
    </lineage>
</organism>
<evidence type="ECO:0000256" key="1">
    <source>
        <dbReference type="ARBA" id="ARBA00004141"/>
    </source>
</evidence>
<feature type="transmembrane region" description="Helical" evidence="8">
    <location>
        <begin position="243"/>
        <end position="262"/>
    </location>
</feature>
<dbReference type="PANTHER" id="PTHR43029">
    <property type="entry name" value="AMMONIUM TRANSPORTER MEP2"/>
    <property type="match status" value="1"/>
</dbReference>
<dbReference type="InterPro" id="IPR001905">
    <property type="entry name" value="Ammonium_transpt"/>
</dbReference>
<dbReference type="Pfam" id="PF00909">
    <property type="entry name" value="Ammonium_transp"/>
    <property type="match status" value="1"/>
</dbReference>
<feature type="transmembrane region" description="Helical" evidence="8">
    <location>
        <begin position="219"/>
        <end position="237"/>
    </location>
</feature>
<evidence type="ECO:0000256" key="4">
    <source>
        <dbReference type="ARBA" id="ARBA00022692"/>
    </source>
</evidence>